<dbReference type="AlphaFoldDB" id="D4J8N3"/>
<proteinExistence type="predicted"/>
<dbReference type="STRING" id="717962.CC1_19760"/>
<dbReference type="KEGG" id="cct:CC1_19760"/>
<dbReference type="RefSeq" id="WP_015514272.1">
    <property type="nucleotide sequence ID" value="NC_021009.1"/>
</dbReference>
<evidence type="ECO:0000313" key="2">
    <source>
        <dbReference type="Proteomes" id="UP000008798"/>
    </source>
</evidence>
<dbReference type="EMBL" id="FP929038">
    <property type="protein sequence ID" value="CBK80704.1"/>
    <property type="molecule type" value="Genomic_DNA"/>
</dbReference>
<dbReference type="HOGENOM" id="CLU_122298_0_0_9"/>
<reference evidence="1 2" key="1">
    <citation type="submission" date="2010-03" db="EMBL/GenBank/DDBJ databases">
        <title>The genome sequence of Coprococcus catus GD/7.</title>
        <authorList>
            <consortium name="metaHIT consortium -- http://www.metahit.eu/"/>
            <person name="Pajon A."/>
            <person name="Turner K."/>
            <person name="Parkhill J."/>
            <person name="Duncan S."/>
            <person name="Flint H."/>
        </authorList>
    </citation>
    <scope>NUCLEOTIDE SEQUENCE [LARGE SCALE GENOMIC DNA]</scope>
    <source>
        <strain evidence="1 2">GD/7</strain>
    </source>
</reference>
<protein>
    <submittedName>
        <fullName evidence="1">Uncharacterized protein</fullName>
    </submittedName>
</protein>
<gene>
    <name evidence="1" type="ORF">CC1_19760</name>
</gene>
<reference evidence="1 2" key="2">
    <citation type="submission" date="2010-03" db="EMBL/GenBank/DDBJ databases">
        <authorList>
            <person name="Pajon A."/>
        </authorList>
    </citation>
    <scope>NUCLEOTIDE SEQUENCE [LARGE SCALE GENOMIC DNA]</scope>
    <source>
        <strain evidence="1 2">GD/7</strain>
    </source>
</reference>
<organism evidence="1 2">
    <name type="scientific">Coprococcus catus GD/7</name>
    <dbReference type="NCBI Taxonomy" id="717962"/>
    <lineage>
        <taxon>Bacteria</taxon>
        <taxon>Bacillati</taxon>
        <taxon>Bacillota</taxon>
        <taxon>Clostridia</taxon>
        <taxon>Lachnospirales</taxon>
        <taxon>Lachnospiraceae</taxon>
        <taxon>Coprococcus</taxon>
    </lineage>
</organism>
<dbReference type="PATRIC" id="fig|717962.3.peg.1815"/>
<dbReference type="Proteomes" id="UP000008798">
    <property type="component" value="Chromosome"/>
</dbReference>
<accession>D4J8N3</accession>
<evidence type="ECO:0000313" key="1">
    <source>
        <dbReference type="EMBL" id="CBK80704.1"/>
    </source>
</evidence>
<name>D4J8N3_9FIRM</name>
<sequence length="191" mass="21740">MDGLIDGADISDIALAIKPCLSENLEPEEVVKKLVDNGWIDSNCEELFIHDWEEYRYYYNKYRGCVMALKKITTPKGSIINSGNGKAEMTWNPDFAAKRNAQFSRKQMFVDSEVLRRCSPRVPFQTGMLEKSGKLGTDVGSGEVDYIAPYAAMQYYQTADTRPYDANRGAHWFERMKVAEKEDILRGADKI</sequence>